<dbReference type="PANTHER" id="PTHR14413:SF16">
    <property type="entry name" value="LARGE RIBOSOMAL SUBUNIT PROTEIN BL17M"/>
    <property type="match status" value="1"/>
</dbReference>
<reference evidence="6 7" key="1">
    <citation type="journal article" date="2011" name="J. Bacteriol.">
        <title>Genome sequence of Salinisphaera shabanensis, a gammaproteobacterium from the harsh, variable environment of the brine-seawater interface of the Shaban Deep in the Red Sea.</title>
        <authorList>
            <person name="Antunes A."/>
            <person name="Alam I."/>
            <person name="Bajic V.B."/>
            <person name="Stingl U."/>
        </authorList>
    </citation>
    <scope>NUCLEOTIDE SEQUENCE [LARGE SCALE GENOMIC DNA]</scope>
    <source>
        <strain evidence="6 7">E1L3A</strain>
    </source>
</reference>
<dbReference type="PANTHER" id="PTHR14413">
    <property type="entry name" value="RIBOSOMAL PROTEIN L17"/>
    <property type="match status" value="1"/>
</dbReference>
<name>U2EI38_9GAMM</name>
<dbReference type="InterPro" id="IPR036373">
    <property type="entry name" value="Ribosomal_bL17_sf"/>
</dbReference>
<organism evidence="6 7">
    <name type="scientific">Salinisphaera shabanensis E1L3A</name>
    <dbReference type="NCBI Taxonomy" id="1033802"/>
    <lineage>
        <taxon>Bacteria</taxon>
        <taxon>Pseudomonadati</taxon>
        <taxon>Pseudomonadota</taxon>
        <taxon>Gammaproteobacteria</taxon>
        <taxon>Salinisphaerales</taxon>
        <taxon>Salinisphaeraceae</taxon>
        <taxon>Salinisphaera</taxon>
    </lineage>
</organism>
<dbReference type="InterPro" id="IPR000456">
    <property type="entry name" value="Ribosomal_bL17"/>
</dbReference>
<dbReference type="RefSeq" id="WP_006913655.1">
    <property type="nucleotide sequence ID" value="NZ_AFNV02000024.1"/>
</dbReference>
<keyword evidence="3 4" id="KW-0687">Ribonucleoprotein</keyword>
<dbReference type="GO" id="GO:0006412">
    <property type="term" value="P:translation"/>
    <property type="evidence" value="ECO:0007669"/>
    <property type="project" value="UniProtKB-UniRule"/>
</dbReference>
<evidence type="ECO:0000256" key="5">
    <source>
        <dbReference type="RuleBase" id="RU000660"/>
    </source>
</evidence>
<dbReference type="Pfam" id="PF01196">
    <property type="entry name" value="Ribosomal_L17"/>
    <property type="match status" value="1"/>
</dbReference>
<proteinExistence type="inferred from homology"/>
<dbReference type="PROSITE" id="PS01167">
    <property type="entry name" value="RIBOSOMAL_L17"/>
    <property type="match status" value="1"/>
</dbReference>
<dbReference type="EMBL" id="AFNV02000024">
    <property type="protein sequence ID" value="ERJ18022.1"/>
    <property type="molecule type" value="Genomic_DNA"/>
</dbReference>
<comment type="subunit">
    <text evidence="4">Part of the 50S ribosomal subunit. Contacts protein L32.</text>
</comment>
<keyword evidence="2 4" id="KW-0689">Ribosomal protein</keyword>
<dbReference type="GO" id="GO:0022625">
    <property type="term" value="C:cytosolic large ribosomal subunit"/>
    <property type="evidence" value="ECO:0007669"/>
    <property type="project" value="TreeGrafter"/>
</dbReference>
<dbReference type="OrthoDB" id="9809073at2"/>
<evidence type="ECO:0000256" key="3">
    <source>
        <dbReference type="ARBA" id="ARBA00023274"/>
    </source>
</evidence>
<dbReference type="NCBIfam" id="TIGR00059">
    <property type="entry name" value="L17"/>
    <property type="match status" value="1"/>
</dbReference>
<dbReference type="Proteomes" id="UP000006242">
    <property type="component" value="Unassembled WGS sequence"/>
</dbReference>
<evidence type="ECO:0000313" key="6">
    <source>
        <dbReference type="EMBL" id="ERJ18022.1"/>
    </source>
</evidence>
<gene>
    <name evidence="4 6" type="primary">rplQ</name>
    <name evidence="6" type="ORF">SSPSH_003079</name>
</gene>
<evidence type="ECO:0000256" key="2">
    <source>
        <dbReference type="ARBA" id="ARBA00022980"/>
    </source>
</evidence>
<protein>
    <recommendedName>
        <fullName evidence="4">Large ribosomal subunit protein bL17</fullName>
    </recommendedName>
</protein>
<evidence type="ECO:0000256" key="1">
    <source>
        <dbReference type="ARBA" id="ARBA00008777"/>
    </source>
</evidence>
<dbReference type="eggNOG" id="COG0203">
    <property type="taxonomic scope" value="Bacteria"/>
</dbReference>
<dbReference type="GO" id="GO:0003735">
    <property type="term" value="F:structural constituent of ribosome"/>
    <property type="evidence" value="ECO:0007669"/>
    <property type="project" value="InterPro"/>
</dbReference>
<dbReference type="AlphaFoldDB" id="U2EI38"/>
<comment type="similarity">
    <text evidence="1 4 5">Belongs to the bacterial ribosomal protein bL17 family.</text>
</comment>
<keyword evidence="7" id="KW-1185">Reference proteome</keyword>
<dbReference type="SUPFAM" id="SSF64263">
    <property type="entry name" value="Prokaryotic ribosomal protein L17"/>
    <property type="match status" value="1"/>
</dbReference>
<accession>U2EI38</accession>
<dbReference type="STRING" id="1033802.SSPSH_003079"/>
<dbReference type="InterPro" id="IPR047859">
    <property type="entry name" value="Ribosomal_bL17_CS"/>
</dbReference>
<dbReference type="FunFam" id="3.90.1030.10:FF:000001">
    <property type="entry name" value="50S ribosomal protein L17"/>
    <property type="match status" value="1"/>
</dbReference>
<sequence length="133" mass="14997">MRHRKSGTNLGRESSHRAAMMKNMSSSLFKHELIRTTLPKAKELRRVAEPLITLAKTDSVANRRLAFARLRDKEAVGKLFGELGKRYAQRPGGYLRILKCGFRPGDNAPMAYVELVDRPVIEDDEDETLEASA</sequence>
<reference evidence="6 7" key="2">
    <citation type="journal article" date="2013" name="PLoS ONE">
        <title>INDIGO - INtegrated Data Warehouse of MIcrobial GenOmes with Examples from the Red Sea Extremophiles.</title>
        <authorList>
            <person name="Alam I."/>
            <person name="Antunes A."/>
            <person name="Kamau A.A."/>
            <person name="Ba Alawi W."/>
            <person name="Kalkatawi M."/>
            <person name="Stingl U."/>
            <person name="Bajic V.B."/>
        </authorList>
    </citation>
    <scope>NUCLEOTIDE SEQUENCE [LARGE SCALE GENOMIC DNA]</scope>
    <source>
        <strain evidence="6 7">E1L3A</strain>
    </source>
</reference>
<dbReference type="HAMAP" id="MF_01368">
    <property type="entry name" value="Ribosomal_bL17"/>
    <property type="match status" value="1"/>
</dbReference>
<evidence type="ECO:0000313" key="7">
    <source>
        <dbReference type="Proteomes" id="UP000006242"/>
    </source>
</evidence>
<evidence type="ECO:0000256" key="4">
    <source>
        <dbReference type="HAMAP-Rule" id="MF_01368"/>
    </source>
</evidence>
<comment type="caution">
    <text evidence="6">The sequence shown here is derived from an EMBL/GenBank/DDBJ whole genome shotgun (WGS) entry which is preliminary data.</text>
</comment>
<dbReference type="Gene3D" id="3.90.1030.10">
    <property type="entry name" value="Ribosomal protein L17"/>
    <property type="match status" value="1"/>
</dbReference>